<dbReference type="InterPro" id="IPR050595">
    <property type="entry name" value="Bact_response_regulator"/>
</dbReference>
<dbReference type="Proteomes" id="UP001291309">
    <property type="component" value="Unassembled WGS sequence"/>
</dbReference>
<evidence type="ECO:0000259" key="3">
    <source>
        <dbReference type="PROSITE" id="PS50110"/>
    </source>
</evidence>
<dbReference type="InterPro" id="IPR011006">
    <property type="entry name" value="CheY-like_superfamily"/>
</dbReference>
<dbReference type="PANTHER" id="PTHR44591:SF3">
    <property type="entry name" value="RESPONSE REGULATORY DOMAIN-CONTAINING PROTEIN"/>
    <property type="match status" value="1"/>
</dbReference>
<keyword evidence="5" id="KW-1185">Reference proteome</keyword>
<accession>A0ABU5HFJ5</accession>
<name>A0ABU5HFJ5_9BACT</name>
<dbReference type="PANTHER" id="PTHR44591">
    <property type="entry name" value="STRESS RESPONSE REGULATOR PROTEIN 1"/>
    <property type="match status" value="1"/>
</dbReference>
<evidence type="ECO:0000313" key="5">
    <source>
        <dbReference type="Proteomes" id="UP001291309"/>
    </source>
</evidence>
<proteinExistence type="predicted"/>
<evidence type="ECO:0000256" key="2">
    <source>
        <dbReference type="PROSITE-ProRule" id="PRU00169"/>
    </source>
</evidence>
<evidence type="ECO:0000256" key="1">
    <source>
        <dbReference type="ARBA" id="ARBA00022553"/>
    </source>
</evidence>
<dbReference type="EMBL" id="JAXIVS010000018">
    <property type="protein sequence ID" value="MDY7232247.1"/>
    <property type="molecule type" value="Genomic_DNA"/>
</dbReference>
<dbReference type="Gene3D" id="3.40.50.2300">
    <property type="match status" value="1"/>
</dbReference>
<reference evidence="4 5" key="1">
    <citation type="submission" date="2023-12" db="EMBL/GenBank/DDBJ databases">
        <title>the genome sequence of Hyalangium sp. s54d21.</title>
        <authorList>
            <person name="Zhang X."/>
        </authorList>
    </citation>
    <scope>NUCLEOTIDE SEQUENCE [LARGE SCALE GENOMIC DNA]</scope>
    <source>
        <strain evidence="5">s54d21</strain>
    </source>
</reference>
<evidence type="ECO:0000313" key="4">
    <source>
        <dbReference type="EMBL" id="MDY7232247.1"/>
    </source>
</evidence>
<protein>
    <submittedName>
        <fullName evidence="4">Response regulator</fullName>
    </submittedName>
</protein>
<sequence length="136" mass="15139">MSLSRPVVVLAEDDGDLRETVTELLEHAGYRVVACPNGFAALRAFFNEPRVDVLVLDWVLPDIEGRDLIRLLHAQRELAELPIVLTTGLSFELPSFEGAVCLLRKPFSRQELLRILHALTHHKTDLAPATSCCQVA</sequence>
<dbReference type="SMART" id="SM00448">
    <property type="entry name" value="REC"/>
    <property type="match status" value="1"/>
</dbReference>
<feature type="modified residue" description="4-aspartylphosphate" evidence="2">
    <location>
        <position position="57"/>
    </location>
</feature>
<dbReference type="Pfam" id="PF00072">
    <property type="entry name" value="Response_reg"/>
    <property type="match status" value="1"/>
</dbReference>
<feature type="domain" description="Response regulatory" evidence="3">
    <location>
        <begin position="7"/>
        <end position="120"/>
    </location>
</feature>
<dbReference type="SUPFAM" id="SSF52172">
    <property type="entry name" value="CheY-like"/>
    <property type="match status" value="1"/>
</dbReference>
<keyword evidence="1 2" id="KW-0597">Phosphoprotein</keyword>
<dbReference type="PROSITE" id="PS50110">
    <property type="entry name" value="RESPONSE_REGULATORY"/>
    <property type="match status" value="1"/>
</dbReference>
<dbReference type="RefSeq" id="WP_321550960.1">
    <property type="nucleotide sequence ID" value="NZ_JAXIVS010000018.1"/>
</dbReference>
<gene>
    <name evidence="4" type="ORF">SYV04_38015</name>
</gene>
<organism evidence="4 5">
    <name type="scientific">Hyalangium rubrum</name>
    <dbReference type="NCBI Taxonomy" id="3103134"/>
    <lineage>
        <taxon>Bacteria</taxon>
        <taxon>Pseudomonadati</taxon>
        <taxon>Myxococcota</taxon>
        <taxon>Myxococcia</taxon>
        <taxon>Myxococcales</taxon>
        <taxon>Cystobacterineae</taxon>
        <taxon>Archangiaceae</taxon>
        <taxon>Hyalangium</taxon>
    </lineage>
</organism>
<dbReference type="InterPro" id="IPR001789">
    <property type="entry name" value="Sig_transdc_resp-reg_receiver"/>
</dbReference>
<comment type="caution">
    <text evidence="4">The sequence shown here is derived from an EMBL/GenBank/DDBJ whole genome shotgun (WGS) entry which is preliminary data.</text>
</comment>